<keyword evidence="3" id="KW-0560">Oxidoreductase</keyword>
<dbReference type="Gene3D" id="3.50.50.60">
    <property type="entry name" value="FAD/NAD(P)-binding domain"/>
    <property type="match status" value="1"/>
</dbReference>
<dbReference type="PANTHER" id="PTHR46720:SF3">
    <property type="entry name" value="FAD-BINDING DOMAIN-CONTAINING PROTEIN-RELATED"/>
    <property type="match status" value="1"/>
</dbReference>
<feature type="domain" description="FAD-binding" evidence="4">
    <location>
        <begin position="7"/>
        <end position="169"/>
    </location>
</feature>
<evidence type="ECO:0000313" key="5">
    <source>
        <dbReference type="EMBL" id="OSX66235.1"/>
    </source>
</evidence>
<dbReference type="Proteomes" id="UP000194127">
    <property type="component" value="Unassembled WGS sequence"/>
</dbReference>
<proteinExistence type="predicted"/>
<evidence type="ECO:0000256" key="1">
    <source>
        <dbReference type="ARBA" id="ARBA00022630"/>
    </source>
</evidence>
<protein>
    <recommendedName>
        <fullName evidence="4">FAD-binding domain-containing protein</fullName>
    </recommendedName>
</protein>
<dbReference type="EMBL" id="KZ110592">
    <property type="protein sequence ID" value="OSX66235.1"/>
    <property type="molecule type" value="Genomic_DNA"/>
</dbReference>
<keyword evidence="2" id="KW-0274">FAD</keyword>
<dbReference type="GO" id="GO:0071949">
    <property type="term" value="F:FAD binding"/>
    <property type="evidence" value="ECO:0007669"/>
    <property type="project" value="InterPro"/>
</dbReference>
<name>A0A1X6NC73_9APHY</name>
<dbReference type="OrthoDB" id="417877at2759"/>
<dbReference type="GO" id="GO:0016491">
    <property type="term" value="F:oxidoreductase activity"/>
    <property type="evidence" value="ECO:0007669"/>
    <property type="project" value="UniProtKB-KW"/>
</dbReference>
<dbReference type="SUPFAM" id="SSF54373">
    <property type="entry name" value="FAD-linked reductases, C-terminal domain"/>
    <property type="match status" value="1"/>
</dbReference>
<dbReference type="InterPro" id="IPR051104">
    <property type="entry name" value="FAD_monoxygenase"/>
</dbReference>
<dbReference type="InterPro" id="IPR036188">
    <property type="entry name" value="FAD/NAD-bd_sf"/>
</dbReference>
<dbReference type="RefSeq" id="XP_024343029.1">
    <property type="nucleotide sequence ID" value="XM_024484024.1"/>
</dbReference>
<evidence type="ECO:0000313" key="6">
    <source>
        <dbReference type="Proteomes" id="UP000194127"/>
    </source>
</evidence>
<dbReference type="PRINTS" id="PR00420">
    <property type="entry name" value="RNGMNOXGNASE"/>
</dbReference>
<evidence type="ECO:0000256" key="3">
    <source>
        <dbReference type="ARBA" id="ARBA00023002"/>
    </source>
</evidence>
<evidence type="ECO:0000259" key="4">
    <source>
        <dbReference type="Pfam" id="PF01494"/>
    </source>
</evidence>
<dbReference type="PANTHER" id="PTHR46720">
    <property type="entry name" value="HYDROXYLASE, PUTATIVE (AFU_ORTHOLOGUE AFUA_3G01460)-RELATED"/>
    <property type="match status" value="1"/>
</dbReference>
<reference evidence="5 6" key="1">
    <citation type="submission" date="2017-04" db="EMBL/GenBank/DDBJ databases">
        <title>Genome Sequence of the Model Brown-Rot Fungus Postia placenta SB12.</title>
        <authorList>
            <consortium name="DOE Joint Genome Institute"/>
            <person name="Gaskell J."/>
            <person name="Kersten P."/>
            <person name="Larrondo L.F."/>
            <person name="Canessa P."/>
            <person name="Martinez D."/>
            <person name="Hibbett D."/>
            <person name="Schmoll M."/>
            <person name="Kubicek C.P."/>
            <person name="Martinez A.T."/>
            <person name="Yadav J."/>
            <person name="Master E."/>
            <person name="Magnuson J.K."/>
            <person name="James T."/>
            <person name="Yaver D."/>
            <person name="Berka R."/>
            <person name="Labutti K."/>
            <person name="Lipzen A."/>
            <person name="Aerts A."/>
            <person name="Barry K."/>
            <person name="Henrissat B."/>
            <person name="Blanchette R."/>
            <person name="Grigoriev I."/>
            <person name="Cullen D."/>
        </authorList>
    </citation>
    <scope>NUCLEOTIDE SEQUENCE [LARGE SCALE GENOMIC DNA]</scope>
    <source>
        <strain evidence="5 6">MAD-698-R-SB12</strain>
    </source>
</reference>
<keyword evidence="6" id="KW-1185">Reference proteome</keyword>
<dbReference type="AlphaFoldDB" id="A0A1X6NC73"/>
<accession>A0A1X6NC73</accession>
<dbReference type="GO" id="GO:0044550">
    <property type="term" value="P:secondary metabolite biosynthetic process"/>
    <property type="evidence" value="ECO:0007669"/>
    <property type="project" value="TreeGrafter"/>
</dbReference>
<dbReference type="STRING" id="670580.A0A1X6NC73"/>
<dbReference type="InterPro" id="IPR002938">
    <property type="entry name" value="FAD-bd"/>
</dbReference>
<gene>
    <name evidence="5" type="ORF">POSPLADRAFT_1131059</name>
</gene>
<dbReference type="SUPFAM" id="SSF51905">
    <property type="entry name" value="FAD/NAD(P)-binding domain"/>
    <property type="match status" value="1"/>
</dbReference>
<organism evidence="5 6">
    <name type="scientific">Postia placenta MAD-698-R-SB12</name>
    <dbReference type="NCBI Taxonomy" id="670580"/>
    <lineage>
        <taxon>Eukaryota</taxon>
        <taxon>Fungi</taxon>
        <taxon>Dikarya</taxon>
        <taxon>Basidiomycota</taxon>
        <taxon>Agaricomycotina</taxon>
        <taxon>Agaricomycetes</taxon>
        <taxon>Polyporales</taxon>
        <taxon>Adustoporiaceae</taxon>
        <taxon>Rhodonia</taxon>
    </lineage>
</organism>
<dbReference type="GeneID" id="36328973"/>
<sequence length="438" mass="48666">MLSLHSGGGIGGLCLAVALSRYPDIQVDVYEAAERFKEIGAGVMIWSRTWEILTLLGMASDFSQIAHATPDGSLGVGFDYRKSDQPEGSQFYLFELPYGCIRFHRAQFLDVLVKHLPKDVAHFRKRLLSYSQEASDGHLDLQFQDGSTVTCDLLVGCDGIKSGVRRQMLKEKAQAGQADLLRLIEPVWTGTIAYRGLIPVHRLIRADGQEHRTIQTPMMVARSLHMPKSSAQHVVSYSISRGSVVNVVALVSRPEQEGAPYEGPWVTDCSAQELHECYAGWEPEVVDLIKCIENPTRWAIHHLRPLPFYTTDRVVLLGDAAHAMSPHQGAGAGQAIEANPCHQDAFVLARVLGDPVTTMSTLRHAISAYEYVRLPQANRVLLGSHISGMMYEFDGPAQVDLQRLGPMIGAQWDWLNETTPEEEGRRALSWMQDRIESL</sequence>
<dbReference type="Pfam" id="PF01494">
    <property type="entry name" value="FAD_binding_3"/>
    <property type="match status" value="2"/>
</dbReference>
<feature type="domain" description="FAD-binding" evidence="4">
    <location>
        <begin position="309"/>
        <end position="380"/>
    </location>
</feature>
<evidence type="ECO:0000256" key="2">
    <source>
        <dbReference type="ARBA" id="ARBA00022827"/>
    </source>
</evidence>
<keyword evidence="1" id="KW-0285">Flavoprotein</keyword>